<dbReference type="GO" id="GO:0005886">
    <property type="term" value="C:plasma membrane"/>
    <property type="evidence" value="ECO:0007669"/>
    <property type="project" value="TreeGrafter"/>
</dbReference>
<keyword evidence="2" id="KW-0472">Membrane</keyword>
<feature type="domain" description="VTT" evidence="3">
    <location>
        <begin position="37"/>
        <end position="148"/>
    </location>
</feature>
<proteinExistence type="inferred from homology"/>
<dbReference type="InterPro" id="IPR032816">
    <property type="entry name" value="VTT_dom"/>
</dbReference>
<name>A0A3M8CL96_9BACL</name>
<gene>
    <name evidence="4" type="ORF">EDM52_02450</name>
</gene>
<organism evidence="4 5">
    <name type="scientific">Brevibacillus invocatus</name>
    <dbReference type="NCBI Taxonomy" id="173959"/>
    <lineage>
        <taxon>Bacteria</taxon>
        <taxon>Bacillati</taxon>
        <taxon>Bacillota</taxon>
        <taxon>Bacilli</taxon>
        <taxon>Bacillales</taxon>
        <taxon>Paenibacillaceae</taxon>
        <taxon>Brevibacillus</taxon>
    </lineage>
</organism>
<evidence type="ECO:0000313" key="4">
    <source>
        <dbReference type="EMBL" id="RNB76536.1"/>
    </source>
</evidence>
<dbReference type="InterPro" id="IPR051311">
    <property type="entry name" value="DedA_domain"/>
</dbReference>
<reference evidence="4 5" key="1">
    <citation type="submission" date="2018-10" db="EMBL/GenBank/DDBJ databases">
        <title>Phylogenomics of Brevibacillus.</title>
        <authorList>
            <person name="Dunlap C."/>
        </authorList>
    </citation>
    <scope>NUCLEOTIDE SEQUENCE [LARGE SCALE GENOMIC DNA]</scope>
    <source>
        <strain evidence="4 5">JCM 12215</strain>
    </source>
</reference>
<dbReference type="AlphaFoldDB" id="A0A3M8CL96"/>
<dbReference type="OrthoDB" id="9810270at2"/>
<keyword evidence="5" id="KW-1185">Reference proteome</keyword>
<evidence type="ECO:0000256" key="1">
    <source>
        <dbReference type="ARBA" id="ARBA00010792"/>
    </source>
</evidence>
<comment type="caution">
    <text evidence="4">The sequence shown here is derived from an EMBL/GenBank/DDBJ whole genome shotgun (WGS) entry which is preliminary data.</text>
</comment>
<evidence type="ECO:0000259" key="3">
    <source>
        <dbReference type="Pfam" id="PF09335"/>
    </source>
</evidence>
<dbReference type="RefSeq" id="WP_122907421.1">
    <property type="nucleotide sequence ID" value="NZ_CBCSBE010000023.1"/>
</dbReference>
<feature type="transmembrane region" description="Helical" evidence="2">
    <location>
        <begin position="128"/>
        <end position="149"/>
    </location>
</feature>
<protein>
    <submittedName>
        <fullName evidence="4">DedA family protein</fullName>
    </submittedName>
</protein>
<feature type="transmembrane region" description="Helical" evidence="2">
    <location>
        <begin position="47"/>
        <end position="68"/>
    </location>
</feature>
<keyword evidence="2" id="KW-0812">Transmembrane</keyword>
<sequence>MLQNILDWLHDMGPLGMFIHSFADAIIFPVPAFVLQVSLSILDPSSALWLATIGYIACILGTPFGYLIGKLAGDKILNKILKKSWIDSATHMFQKNGEMAILIGSFTPIPFKVFTILSGFLHFPLWRLIAYAAIGRAVKFYVVGVLFYLYGRAAEGMAKDVSLYVGLCAIPLIAAFIYYKRKKSKKAEADRSNG</sequence>
<feature type="transmembrane region" description="Helical" evidence="2">
    <location>
        <begin position="161"/>
        <end position="179"/>
    </location>
</feature>
<dbReference type="Pfam" id="PF09335">
    <property type="entry name" value="VTT_dom"/>
    <property type="match status" value="1"/>
</dbReference>
<feature type="transmembrane region" description="Helical" evidence="2">
    <location>
        <begin position="99"/>
        <end position="121"/>
    </location>
</feature>
<evidence type="ECO:0000313" key="5">
    <source>
        <dbReference type="Proteomes" id="UP000282028"/>
    </source>
</evidence>
<keyword evidence="2" id="KW-1133">Transmembrane helix</keyword>
<accession>A0A3M8CL96</accession>
<dbReference type="Proteomes" id="UP000282028">
    <property type="component" value="Unassembled WGS sequence"/>
</dbReference>
<evidence type="ECO:0000256" key="2">
    <source>
        <dbReference type="SAM" id="Phobius"/>
    </source>
</evidence>
<dbReference type="EMBL" id="RHHR01000006">
    <property type="protein sequence ID" value="RNB76536.1"/>
    <property type="molecule type" value="Genomic_DNA"/>
</dbReference>
<comment type="similarity">
    <text evidence="1">Belongs to the DedA family.</text>
</comment>
<dbReference type="PANTHER" id="PTHR42709">
    <property type="entry name" value="ALKALINE PHOSPHATASE LIKE PROTEIN"/>
    <property type="match status" value="1"/>
</dbReference>
<dbReference type="PANTHER" id="PTHR42709:SF11">
    <property type="entry name" value="DEDA FAMILY PROTEIN"/>
    <property type="match status" value="1"/>
</dbReference>
<feature type="transmembrane region" description="Helical" evidence="2">
    <location>
        <begin position="12"/>
        <end position="35"/>
    </location>
</feature>